<dbReference type="Gene3D" id="3.60.15.10">
    <property type="entry name" value="Ribonuclease Z/Hydroxyacylglutathione hydrolase-like"/>
    <property type="match status" value="1"/>
</dbReference>
<dbReference type="AlphaFoldDB" id="A0A0H4T800"/>
<dbReference type="Pfam" id="PF00753">
    <property type="entry name" value="Lactamase_B"/>
    <property type="match status" value="1"/>
</dbReference>
<evidence type="ECO:0000259" key="1">
    <source>
        <dbReference type="SMART" id="SM00849"/>
    </source>
</evidence>
<protein>
    <submittedName>
        <fullName evidence="2">Putative hydrolase (Metallo-beta-lactamase superfamily)</fullName>
    </submittedName>
</protein>
<dbReference type="InterPro" id="IPR035681">
    <property type="entry name" value="ComA-like_MBL"/>
</dbReference>
<keyword evidence="2" id="KW-0378">Hydrolase</keyword>
<dbReference type="CDD" id="cd07731">
    <property type="entry name" value="ComA-like_MBL-fold"/>
    <property type="match status" value="1"/>
</dbReference>
<reference evidence="2" key="1">
    <citation type="journal article" date="2015" name="ISME J.">
        <title>Aquifer environment selects for microbial species cohorts in sediment and groundwater.</title>
        <authorList>
            <person name="Hug L.A."/>
            <person name="Thomas B.C."/>
            <person name="Brown C.T."/>
            <person name="Frischkorn K.R."/>
            <person name="Williams K.H."/>
            <person name="Tringe S.G."/>
            <person name="Banfield J.F."/>
        </authorList>
    </citation>
    <scope>NUCLEOTIDE SEQUENCE</scope>
</reference>
<dbReference type="InterPro" id="IPR052159">
    <property type="entry name" value="Competence_DNA_uptake"/>
</dbReference>
<dbReference type="GO" id="GO:0016787">
    <property type="term" value="F:hydrolase activity"/>
    <property type="evidence" value="ECO:0007669"/>
    <property type="project" value="UniProtKB-KW"/>
</dbReference>
<organism evidence="2">
    <name type="scientific">uncultured Parcubacteria bacterium Rifle_16ft_4_minimus_37658</name>
    <dbReference type="NCBI Taxonomy" id="1665141"/>
    <lineage>
        <taxon>Bacteria</taxon>
        <taxon>Candidatus Parcubacteria</taxon>
        <taxon>environmental samples</taxon>
    </lineage>
</organism>
<dbReference type="InterPro" id="IPR001279">
    <property type="entry name" value="Metallo-B-lactamas"/>
</dbReference>
<name>A0A0H4T800_9BACT</name>
<dbReference type="SMART" id="SM00849">
    <property type="entry name" value="Lactamase_B"/>
    <property type="match status" value="1"/>
</dbReference>
<proteinExistence type="predicted"/>
<evidence type="ECO:0000313" key="2">
    <source>
        <dbReference type="EMBL" id="AKQ02617.1"/>
    </source>
</evidence>
<dbReference type="SUPFAM" id="SSF56281">
    <property type="entry name" value="Metallo-hydrolase/oxidoreductase"/>
    <property type="match status" value="1"/>
</dbReference>
<feature type="domain" description="Metallo-beta-lactamase" evidence="1">
    <location>
        <begin position="41"/>
        <end position="237"/>
    </location>
</feature>
<sequence length="283" mass="31548">MRRNFKYIFILFLLIIAVLASRETFSLGDGNLKFYVLDIGQGDAIFVQTPSGNQILIDGGQDRRILEELGKVMPFYDRSIDLVILTHPHLDHAGGLLEVLENYKVWEFVDGGDIYNLAEYGELKKLVEEKKISYRTVQRGMQISLDKGVSLLVLTPEKLVKSDNPHNNNVVVRLSYGKVDFLLMGDGEKGEELKLVQAGDNLESEVLKVGHHGSKTSSNPLFLEKVNPEYALISAGVKNRYGHPAQSTLDNLLAAGAKILRTDVDSTIEFKTDGNNLTLTEEK</sequence>
<dbReference type="EMBL" id="KT007001">
    <property type="protein sequence ID" value="AKQ02617.1"/>
    <property type="molecule type" value="Genomic_DNA"/>
</dbReference>
<dbReference type="InterPro" id="IPR036866">
    <property type="entry name" value="RibonucZ/Hydroxyglut_hydro"/>
</dbReference>
<accession>A0A0H4T800</accession>
<dbReference type="PANTHER" id="PTHR30619:SF1">
    <property type="entry name" value="RECOMBINATION PROTEIN 2"/>
    <property type="match status" value="1"/>
</dbReference>
<dbReference type="PANTHER" id="PTHR30619">
    <property type="entry name" value="DNA INTERNALIZATION/COMPETENCE PROTEIN COMEC/REC2"/>
    <property type="match status" value="1"/>
</dbReference>